<dbReference type="PROSITE" id="PS50206">
    <property type="entry name" value="RHODANESE_3"/>
    <property type="match status" value="3"/>
</dbReference>
<dbReference type="OrthoDB" id="9789585at2"/>
<dbReference type="Proteomes" id="UP000093281">
    <property type="component" value="Unassembled WGS sequence"/>
</dbReference>
<dbReference type="PATRIC" id="fig|544718.43.peg.747"/>
<dbReference type="PANTHER" id="PTHR43031:SF7">
    <property type="entry name" value="NITRIC OXIDE REDUCTASE FLRD-NAD(+) REDUCTASE"/>
    <property type="match status" value="1"/>
</dbReference>
<evidence type="ECO:0000259" key="1">
    <source>
        <dbReference type="PROSITE" id="PS50206"/>
    </source>
</evidence>
<organism evidence="2 3">
    <name type="scientific">Aliarcobacter thereius</name>
    <dbReference type="NCBI Taxonomy" id="544718"/>
    <lineage>
        <taxon>Bacteria</taxon>
        <taxon>Pseudomonadati</taxon>
        <taxon>Campylobacterota</taxon>
        <taxon>Epsilonproteobacteria</taxon>
        <taxon>Campylobacterales</taxon>
        <taxon>Arcobacteraceae</taxon>
        <taxon>Aliarcobacter</taxon>
    </lineage>
</organism>
<dbReference type="AlphaFoldDB" id="A0A1C0B9P6"/>
<dbReference type="InterPro" id="IPR036873">
    <property type="entry name" value="Rhodanese-like_dom_sf"/>
</dbReference>
<feature type="domain" description="Rhodanese" evidence="1">
    <location>
        <begin position="160"/>
        <end position="252"/>
    </location>
</feature>
<sequence>MRKILSILLISGLFMFLVSEDSNLKAPSSEVKELIKKYNLKEIDYKGVKKAVGVGNRDSASAVLIDARPNGKYIRGTIPSSINISDTSFKEDYKQIENINKNKDLIVFCAGYSCVKSPIVANMLKEKGHKNIKVYSGGEPEWRSKNYLEVGTVVVKSYLENNNALLVDARPNAKFMQETIIGSISIPDTAFDKLKGRFPIDKNEKIVAFCAGYECEKSHIIAKQLYDMGYKNVSVYAGGVPQWKKEGLATTAGSKKIASVEKEAKAEFSKNGVKIGVDEGTVDGEWLKELILSNKVPNNIQIVNVLPVKDFKKGHIKGSINIEAEKFSAKDILAKLPKDKSIVFHCSAGSRSLEAWMKMQKEKIDMSEIFYLDAVIKCENSNCNIEVNEPLG</sequence>
<comment type="caution">
    <text evidence="2">The sequence shown here is derived from an EMBL/GenBank/DDBJ whole genome shotgun (WGS) entry which is preliminary data.</text>
</comment>
<dbReference type="InterPro" id="IPR001763">
    <property type="entry name" value="Rhodanese-like_dom"/>
</dbReference>
<dbReference type="CDD" id="cd00158">
    <property type="entry name" value="RHOD"/>
    <property type="match status" value="3"/>
</dbReference>
<gene>
    <name evidence="2" type="ORF">AAX29_00317</name>
</gene>
<dbReference type="STRING" id="544718.AAX25_00762"/>
<feature type="domain" description="Rhodanese" evidence="1">
    <location>
        <begin position="296"/>
        <end position="384"/>
    </location>
</feature>
<feature type="domain" description="Rhodanese" evidence="1">
    <location>
        <begin position="58"/>
        <end position="151"/>
    </location>
</feature>
<proteinExistence type="predicted"/>
<protein>
    <submittedName>
        <fullName evidence="2">Molybdopterin biosynthesis protein MoeB</fullName>
    </submittedName>
</protein>
<dbReference type="SMART" id="SM00450">
    <property type="entry name" value="RHOD"/>
    <property type="match status" value="3"/>
</dbReference>
<dbReference type="EMBL" id="LCUJ01000001">
    <property type="protein sequence ID" value="OCM00314.1"/>
    <property type="molecule type" value="Genomic_DNA"/>
</dbReference>
<evidence type="ECO:0000313" key="2">
    <source>
        <dbReference type="EMBL" id="OCM00314.1"/>
    </source>
</evidence>
<dbReference type="PANTHER" id="PTHR43031">
    <property type="entry name" value="FAD-DEPENDENT OXIDOREDUCTASE"/>
    <property type="match status" value="1"/>
</dbReference>
<dbReference type="RefSeq" id="WP_066182433.1">
    <property type="nucleotide sequence ID" value="NZ_LCUJ01000001.1"/>
</dbReference>
<evidence type="ECO:0000313" key="3">
    <source>
        <dbReference type="Proteomes" id="UP000093281"/>
    </source>
</evidence>
<dbReference type="InterPro" id="IPR050229">
    <property type="entry name" value="GlpE_sulfurtransferase"/>
</dbReference>
<name>A0A1C0B9P6_9BACT</name>
<dbReference type="Pfam" id="PF00581">
    <property type="entry name" value="Rhodanese"/>
    <property type="match status" value="3"/>
</dbReference>
<accession>A0A1C0B9P6</accession>
<reference evidence="3" key="1">
    <citation type="submission" date="2015-05" db="EMBL/GenBank/DDBJ databases">
        <authorList>
            <person name="Rovetto F."/>
            <person name="Cocolin L."/>
            <person name="Illeghems K."/>
            <person name="Van Nieuwerburgh F."/>
            <person name="Houf K."/>
        </authorList>
    </citation>
    <scope>NUCLEOTIDE SEQUENCE [LARGE SCALE GENOMIC DNA]</scope>
    <source>
        <strain evidence="3">DU22</strain>
    </source>
</reference>
<dbReference type="Gene3D" id="3.40.250.10">
    <property type="entry name" value="Rhodanese-like domain"/>
    <property type="match status" value="3"/>
</dbReference>
<dbReference type="SUPFAM" id="SSF52821">
    <property type="entry name" value="Rhodanese/Cell cycle control phosphatase"/>
    <property type="match status" value="3"/>
</dbReference>